<proteinExistence type="predicted"/>
<comment type="caution">
    <text evidence="1">The sequence shown here is derived from an EMBL/GenBank/DDBJ whole genome shotgun (WGS) entry which is preliminary data.</text>
</comment>
<reference evidence="1 2" key="1">
    <citation type="submission" date="2019-10" db="EMBL/GenBank/DDBJ databases">
        <title>Dictyobacter vulcani sp. nov., within the class Ktedonobacteria, isolated from soil of volcanic Mt. Zao.</title>
        <authorList>
            <person name="Zheng Y."/>
            <person name="Wang C.M."/>
            <person name="Sakai Y."/>
            <person name="Abe K."/>
            <person name="Yokota A."/>
            <person name="Yabe S."/>
        </authorList>
    </citation>
    <scope>NUCLEOTIDE SEQUENCE [LARGE SCALE GENOMIC DNA]</scope>
    <source>
        <strain evidence="1 2">W12</strain>
    </source>
</reference>
<evidence type="ECO:0000313" key="1">
    <source>
        <dbReference type="EMBL" id="GER91421.1"/>
    </source>
</evidence>
<organism evidence="1 2">
    <name type="scientific">Dictyobacter vulcani</name>
    <dbReference type="NCBI Taxonomy" id="2607529"/>
    <lineage>
        <taxon>Bacteria</taxon>
        <taxon>Bacillati</taxon>
        <taxon>Chloroflexota</taxon>
        <taxon>Ktedonobacteria</taxon>
        <taxon>Ktedonobacterales</taxon>
        <taxon>Dictyobacteraceae</taxon>
        <taxon>Dictyobacter</taxon>
    </lineage>
</organism>
<gene>
    <name evidence="1" type="ORF">KDW_55830</name>
</gene>
<dbReference type="AlphaFoldDB" id="A0A5J4KY40"/>
<protein>
    <submittedName>
        <fullName evidence="1">Uncharacterized protein</fullName>
    </submittedName>
</protein>
<dbReference type="Proteomes" id="UP000326912">
    <property type="component" value="Unassembled WGS sequence"/>
</dbReference>
<sequence length="62" mass="7382">MFAAKKPPMILKNTINNDILKNDEACVKKLFLSWTLHALKKTMKFYELKREVLYEIRDSTCF</sequence>
<accession>A0A5J4KY40</accession>
<evidence type="ECO:0000313" key="2">
    <source>
        <dbReference type="Proteomes" id="UP000326912"/>
    </source>
</evidence>
<dbReference type="EMBL" id="BKZW01000003">
    <property type="protein sequence ID" value="GER91421.1"/>
    <property type="molecule type" value="Genomic_DNA"/>
</dbReference>
<name>A0A5J4KY40_9CHLR</name>
<keyword evidence="2" id="KW-1185">Reference proteome</keyword>